<reference evidence="1" key="1">
    <citation type="submission" date="2014-11" db="EMBL/GenBank/DDBJ databases">
        <authorList>
            <person name="Amaro Gonzalez C."/>
        </authorList>
    </citation>
    <scope>NUCLEOTIDE SEQUENCE</scope>
</reference>
<protein>
    <submittedName>
        <fullName evidence="1">Uncharacterized protein</fullName>
    </submittedName>
</protein>
<accession>A0A0E9VLG1</accession>
<reference evidence="1" key="2">
    <citation type="journal article" date="2015" name="Fish Shellfish Immunol.">
        <title>Early steps in the European eel (Anguilla anguilla)-Vibrio vulnificus interaction in the gills: Role of the RtxA13 toxin.</title>
        <authorList>
            <person name="Callol A."/>
            <person name="Pajuelo D."/>
            <person name="Ebbesson L."/>
            <person name="Teles M."/>
            <person name="MacKenzie S."/>
            <person name="Amaro C."/>
        </authorList>
    </citation>
    <scope>NUCLEOTIDE SEQUENCE</scope>
</reference>
<name>A0A0E9VLG1_ANGAN</name>
<organism evidence="1">
    <name type="scientific">Anguilla anguilla</name>
    <name type="common">European freshwater eel</name>
    <name type="synonym">Muraena anguilla</name>
    <dbReference type="NCBI Taxonomy" id="7936"/>
    <lineage>
        <taxon>Eukaryota</taxon>
        <taxon>Metazoa</taxon>
        <taxon>Chordata</taxon>
        <taxon>Craniata</taxon>
        <taxon>Vertebrata</taxon>
        <taxon>Euteleostomi</taxon>
        <taxon>Actinopterygii</taxon>
        <taxon>Neopterygii</taxon>
        <taxon>Teleostei</taxon>
        <taxon>Anguilliformes</taxon>
        <taxon>Anguillidae</taxon>
        <taxon>Anguilla</taxon>
    </lineage>
</organism>
<dbReference type="EMBL" id="GBXM01029716">
    <property type="protein sequence ID" value="JAH78861.1"/>
    <property type="molecule type" value="Transcribed_RNA"/>
</dbReference>
<proteinExistence type="predicted"/>
<sequence>MTLAKRTAKTHRTTPRMKS</sequence>
<evidence type="ECO:0000313" key="1">
    <source>
        <dbReference type="EMBL" id="JAH78861.1"/>
    </source>
</evidence>
<dbReference type="AlphaFoldDB" id="A0A0E9VLG1"/>